<sequence length="449" mass="49611">MLIASGIDCRLRVRLRRRGGESHAEIIHQEPVVATSTDAQSGATITTVTAIIKLDSESLKKFKRRNYFMDWNKLPDAEPESYWCKLVSSFYNPKTKKMEEIVETETWMSKSHPESQHRSTESYSNRNNGKLPLPRLNFPSNELGTLRLELHAVPEGFELVHSDTQTEDLIFEQNDYPSIVFVFGFVYDPEVEYGPDSCFLPLLNFTSDISISVPSTPSQSRPSSSGLSKISRSTSGTIPPETVSDYDSDTGSGVGVGMAHQTRSRSIKSPVKIPPKPIVVVKKRVSKHKQKQKQLQGSSTALPYLSNVPGSFSASASASAPVFDSCPEGTAAAINAAYGQAQEGSTIPNPVASAEVENERPTKKTRNECASVAEEGASYDTTSAVQIMDEAEIALKRAKDEGARLDAELRVFTEKRTRELQEQTQKIQDENERKKRKLLEYCHGQGESA</sequence>
<evidence type="ECO:0000256" key="2">
    <source>
        <dbReference type="SAM" id="MobiDB-lite"/>
    </source>
</evidence>
<evidence type="ECO:0000256" key="1">
    <source>
        <dbReference type="SAM" id="Coils"/>
    </source>
</evidence>
<evidence type="ECO:0000313" key="3">
    <source>
        <dbReference type="EMBL" id="KAK7464432.1"/>
    </source>
</evidence>
<keyword evidence="1" id="KW-0175">Coiled coil</keyword>
<comment type="caution">
    <text evidence="3">The sequence shown here is derived from an EMBL/GenBank/DDBJ whole genome shotgun (WGS) entry which is preliminary data.</text>
</comment>
<feature type="region of interest" description="Disordered" evidence="2">
    <location>
        <begin position="106"/>
        <end position="131"/>
    </location>
</feature>
<dbReference type="EMBL" id="JBANRG010000008">
    <property type="protein sequence ID" value="KAK7464432.1"/>
    <property type="molecule type" value="Genomic_DNA"/>
</dbReference>
<reference evidence="3 4" key="1">
    <citation type="submission" date="2024-01" db="EMBL/GenBank/DDBJ databases">
        <title>A draft genome for the cacao thread blight pathogen Marasmiellus scandens.</title>
        <authorList>
            <person name="Baruah I.K."/>
            <person name="Leung J."/>
            <person name="Bukari Y."/>
            <person name="Amoako-Attah I."/>
            <person name="Meinhardt L.W."/>
            <person name="Bailey B.A."/>
            <person name="Cohen S.P."/>
        </authorList>
    </citation>
    <scope>NUCLEOTIDE SEQUENCE [LARGE SCALE GENOMIC DNA]</scope>
    <source>
        <strain evidence="3 4">GH-19</strain>
    </source>
</reference>
<organism evidence="3 4">
    <name type="scientific">Marasmiellus scandens</name>
    <dbReference type="NCBI Taxonomy" id="2682957"/>
    <lineage>
        <taxon>Eukaryota</taxon>
        <taxon>Fungi</taxon>
        <taxon>Dikarya</taxon>
        <taxon>Basidiomycota</taxon>
        <taxon>Agaricomycotina</taxon>
        <taxon>Agaricomycetes</taxon>
        <taxon>Agaricomycetidae</taxon>
        <taxon>Agaricales</taxon>
        <taxon>Marasmiineae</taxon>
        <taxon>Omphalotaceae</taxon>
        <taxon>Marasmiellus</taxon>
    </lineage>
</organism>
<keyword evidence="4" id="KW-1185">Reference proteome</keyword>
<feature type="compositionally biased region" description="Low complexity" evidence="2">
    <location>
        <begin position="213"/>
        <end position="228"/>
    </location>
</feature>
<accession>A0ABR1JQA6</accession>
<dbReference type="Proteomes" id="UP001498398">
    <property type="component" value="Unassembled WGS sequence"/>
</dbReference>
<gene>
    <name evidence="3" type="ORF">VKT23_006599</name>
</gene>
<feature type="compositionally biased region" description="Basic and acidic residues" evidence="2">
    <location>
        <begin position="111"/>
        <end position="120"/>
    </location>
</feature>
<evidence type="ECO:0000313" key="4">
    <source>
        <dbReference type="Proteomes" id="UP001498398"/>
    </source>
</evidence>
<protein>
    <submittedName>
        <fullName evidence="3">Uncharacterized protein</fullName>
    </submittedName>
</protein>
<name>A0ABR1JQA6_9AGAR</name>
<feature type="region of interest" description="Disordered" evidence="2">
    <location>
        <begin position="213"/>
        <end position="270"/>
    </location>
</feature>
<proteinExistence type="predicted"/>
<feature type="coiled-coil region" evidence="1">
    <location>
        <begin position="388"/>
        <end position="440"/>
    </location>
</feature>